<dbReference type="Proteomes" id="UP000007947">
    <property type="component" value="Chromosome"/>
</dbReference>
<dbReference type="GO" id="GO:0008270">
    <property type="term" value="F:zinc ion binding"/>
    <property type="evidence" value="ECO:0007669"/>
    <property type="project" value="InterPro"/>
</dbReference>
<reference evidence="2 3" key="1">
    <citation type="submission" date="2011-05" db="EMBL/GenBank/DDBJ databases">
        <title>Whole genome sequence of Microlunatus phosphovorus NM-1.</title>
        <authorList>
            <person name="Hosoyama A."/>
            <person name="Sasaki K."/>
            <person name="Harada T."/>
            <person name="Igarashi R."/>
            <person name="Kawakoshi A."/>
            <person name="Sasagawa M."/>
            <person name="Fukada J."/>
            <person name="Nakamura S."/>
            <person name="Katano Y."/>
            <person name="Hanada S."/>
            <person name="Kamagata Y."/>
            <person name="Nakamura N."/>
            <person name="Yamazaki S."/>
            <person name="Fujita N."/>
        </authorList>
    </citation>
    <scope>NUCLEOTIDE SEQUENCE [LARGE SCALE GENOMIC DNA]</scope>
    <source>
        <strain evidence="3">ATCC 700054 / DSM 10555 / JCM 9379 / NBRC 101784 / NCIMB 13414 / VKM Ac-1990 / NM-1</strain>
    </source>
</reference>
<evidence type="ECO:0000313" key="3">
    <source>
        <dbReference type="Proteomes" id="UP000007947"/>
    </source>
</evidence>
<dbReference type="RefSeq" id="WP_013861009.1">
    <property type="nucleotide sequence ID" value="NC_015635.1"/>
</dbReference>
<evidence type="ECO:0000313" key="2">
    <source>
        <dbReference type="EMBL" id="BAK33120.1"/>
    </source>
</evidence>
<dbReference type="InterPro" id="IPR002711">
    <property type="entry name" value="HNH"/>
</dbReference>
<dbReference type="KEGG" id="mph:MLP_01060"/>
<dbReference type="AlphaFoldDB" id="F5XGL3"/>
<feature type="domain" description="HNH" evidence="1">
    <location>
        <begin position="35"/>
        <end position="73"/>
    </location>
</feature>
<keyword evidence="3" id="KW-1185">Reference proteome</keyword>
<sequence>MTTQAANSLLAAAKAGQKDEFYTQSSDIEKELRIYELNEMDADHVTAWSKGGASDLANCEMLCVPHNRSKGNR</sequence>
<dbReference type="GO" id="GO:0004519">
    <property type="term" value="F:endonuclease activity"/>
    <property type="evidence" value="ECO:0007669"/>
    <property type="project" value="InterPro"/>
</dbReference>
<gene>
    <name evidence="2" type="ordered locus">MLP_01060</name>
</gene>
<evidence type="ECO:0000259" key="1">
    <source>
        <dbReference type="Pfam" id="PF01844"/>
    </source>
</evidence>
<dbReference type="Gene3D" id="1.10.30.50">
    <property type="match status" value="1"/>
</dbReference>
<dbReference type="OrthoDB" id="5176970at2"/>
<dbReference type="eggNOG" id="COG1403">
    <property type="taxonomic scope" value="Bacteria"/>
</dbReference>
<dbReference type="HOGENOM" id="CLU_2700642_0_0_11"/>
<name>F5XGL3_MICPN</name>
<proteinExistence type="predicted"/>
<dbReference type="Pfam" id="PF01844">
    <property type="entry name" value="HNH"/>
    <property type="match status" value="1"/>
</dbReference>
<accession>F5XGL3</accession>
<organism evidence="2 3">
    <name type="scientific">Microlunatus phosphovorus (strain ATCC 700054 / DSM 10555 / JCM 9379 / NBRC 101784 / NCIMB 13414 / VKM Ac-1990 / NM-1)</name>
    <dbReference type="NCBI Taxonomy" id="1032480"/>
    <lineage>
        <taxon>Bacteria</taxon>
        <taxon>Bacillati</taxon>
        <taxon>Actinomycetota</taxon>
        <taxon>Actinomycetes</taxon>
        <taxon>Propionibacteriales</taxon>
        <taxon>Propionibacteriaceae</taxon>
        <taxon>Microlunatus</taxon>
    </lineage>
</organism>
<protein>
    <recommendedName>
        <fullName evidence="1">HNH domain-containing protein</fullName>
    </recommendedName>
</protein>
<dbReference type="STRING" id="1032480.MLP_01060"/>
<dbReference type="GO" id="GO:0003676">
    <property type="term" value="F:nucleic acid binding"/>
    <property type="evidence" value="ECO:0007669"/>
    <property type="project" value="InterPro"/>
</dbReference>
<dbReference type="EMBL" id="AP012204">
    <property type="protein sequence ID" value="BAK33120.1"/>
    <property type="molecule type" value="Genomic_DNA"/>
</dbReference>